<dbReference type="SUPFAM" id="SSF55464">
    <property type="entry name" value="Origin of replication-binding domain, RBD-like"/>
    <property type="match status" value="1"/>
</dbReference>
<dbReference type="Gene3D" id="3.40.1310.10">
    <property type="match status" value="1"/>
</dbReference>
<comment type="catalytic activity">
    <reaction evidence="12 15">
        <text>Couples ATP hydrolysis with the unwinding of duplex DNA by translocating in the 3'-5' direction.</text>
        <dbReference type="EC" id="5.6.2.4"/>
    </reaction>
</comment>
<evidence type="ECO:0000313" key="19">
    <source>
        <dbReference type="EMBL" id="QEE83898.1"/>
    </source>
</evidence>
<feature type="compositionally biased region" description="Basic and acidic residues" evidence="17">
    <location>
        <begin position="146"/>
        <end position="158"/>
    </location>
</feature>
<dbReference type="EC" id="5.6.2.4" evidence="15 16"/>
<feature type="cross-link" description="Glycyl lysine isopeptide (Lys-Gly) (interchain with G-Cter in SUMO)" evidence="15">
    <location>
        <position position="558"/>
    </location>
</feature>
<evidence type="ECO:0000256" key="17">
    <source>
        <dbReference type="SAM" id="MobiDB-lite"/>
    </source>
</evidence>
<comment type="subunit">
    <text evidence="15">Can form hexamers. Interacts with E2 protein; this interaction increases E1 DNA binding specificity. Interacts with host DNA polymerase subunit POLA2. Interacts with host single stranded DNA-binding protein RPA1. Interacts with host TOP1; this interaction stimulates the enzymatic activity of TOP1.</text>
</comment>
<comment type="PTM">
    <text evidence="15">Sumoylated.</text>
</comment>
<dbReference type="InterPro" id="IPR001177">
    <property type="entry name" value="PPV_DNA_helicase_E1_C"/>
</dbReference>
<evidence type="ECO:0000256" key="3">
    <source>
        <dbReference type="ARBA" id="ARBA00022553"/>
    </source>
</evidence>
<dbReference type="EMBL" id="MK463923">
    <property type="protein sequence ID" value="QEE83898.1"/>
    <property type="molecule type" value="Genomic_DNA"/>
</dbReference>
<keyword evidence="7 15" id="KW-0378">Hydrolase</keyword>
<comment type="caution">
    <text evidence="15">Lacks conserved residue(s) required for the propagation of feature annotation.</text>
</comment>
<evidence type="ECO:0000256" key="10">
    <source>
        <dbReference type="ARBA" id="ARBA00023125"/>
    </source>
</evidence>
<comment type="function">
    <text evidence="16">ATP-dependent DNA helicase required for initiation of viral DNA replication. It forms a complex with the viral E2 protein. The E1-E2 complex binds to the replication origin which contains binding sites for both proteins.</text>
</comment>
<evidence type="ECO:0000256" key="4">
    <source>
        <dbReference type="ARBA" id="ARBA00022562"/>
    </source>
</evidence>
<dbReference type="GO" id="GO:0042025">
    <property type="term" value="C:host cell nucleus"/>
    <property type="evidence" value="ECO:0007669"/>
    <property type="project" value="UniProtKB-SubCell"/>
</dbReference>
<keyword evidence="6 15" id="KW-0547">Nucleotide-binding</keyword>
<gene>
    <name evidence="15 19" type="primary">E1</name>
</gene>
<dbReference type="GO" id="GO:0016887">
    <property type="term" value="F:ATP hydrolysis activity"/>
    <property type="evidence" value="ECO:0007669"/>
    <property type="project" value="RHEA"/>
</dbReference>
<dbReference type="Gene3D" id="1.10.10.510">
    <property type="entry name" value="Zinc finger, large T-antigen D1 domain"/>
    <property type="match status" value="1"/>
</dbReference>
<feature type="modified residue" description="Phosphoserine; by host" evidence="15">
    <location>
        <position position="96"/>
    </location>
</feature>
<comment type="function">
    <text evidence="14 15">ATP-dependent DNA 3'-5' helicase required for initiation of viral DNA replication. It forms a complex with the viral E2 protein. The E1-E2 complex binds to the replication origin which contains binding sites for both proteins. During the initial step, a dimer of E1 interacts with a dimer of protein E2 leading to a complex that binds the viral origin of replication with high specificity. Then, a second dimer of E1 displaces the E2 dimer in an ATP-dependent manner to form the E1 tetramer. Following this, two E1 monomers are added to each half of the site, which results in the formation of two E1 trimers on the viral ori. Subsequently, two hexamers will be created. The double hexamer acts as a bi-directional helicase machinery and unwinds the viral DNA and then recruits the host DNA polymerase to start replication.</text>
</comment>
<dbReference type="InterPro" id="IPR014000">
    <property type="entry name" value="PPV_DNA_helicase_E1_N"/>
</dbReference>
<feature type="modified residue" description="Phosphoserine; by host" evidence="15">
    <location>
        <position position="110"/>
    </location>
</feature>
<feature type="region of interest" description="DNA-binding region" evidence="15">
    <location>
        <begin position="187"/>
        <end position="353"/>
    </location>
</feature>
<keyword evidence="4 15" id="KW-1048">Host nucleus</keyword>
<keyword evidence="3 15" id="KW-0597">Phosphoprotein</keyword>
<dbReference type="Pfam" id="PF20450">
    <property type="entry name" value="PPV_E1_DBD"/>
    <property type="match status" value="1"/>
</dbReference>
<evidence type="ECO:0000256" key="14">
    <source>
        <dbReference type="ARBA" id="ARBA00093297"/>
    </source>
</evidence>
<accession>A0A5B9GHR8</accession>
<keyword evidence="10 15" id="KW-0238">DNA-binding</keyword>
<dbReference type="InterPro" id="IPR027417">
    <property type="entry name" value="P-loop_NTPase"/>
</dbReference>
<dbReference type="Gene3D" id="3.40.50.300">
    <property type="entry name" value="P-loop containing nucleotide triphosphate hydrolases"/>
    <property type="match status" value="1"/>
</dbReference>
<dbReference type="Pfam" id="PF00519">
    <property type="entry name" value="PPV_E1_C"/>
    <property type="match status" value="1"/>
</dbReference>
<dbReference type="GO" id="GO:0005524">
    <property type="term" value="F:ATP binding"/>
    <property type="evidence" value="ECO:0007669"/>
    <property type="project" value="UniProtKB-UniRule"/>
</dbReference>
<keyword evidence="8 15" id="KW-0347">Helicase</keyword>
<keyword evidence="15" id="KW-0832">Ubl conjugation</keyword>
<evidence type="ECO:0000259" key="18">
    <source>
        <dbReference type="PROSITE" id="PS51206"/>
    </source>
</evidence>
<proteinExistence type="inferred from homology"/>
<dbReference type="InterPro" id="IPR037102">
    <property type="entry name" value="Znf_lg_T-Ag_D1_dom_sf"/>
</dbReference>
<comment type="subcellular location">
    <subcellularLocation>
        <location evidence="1 15">Host nucleus</location>
    </subcellularLocation>
</comment>
<evidence type="ECO:0000256" key="6">
    <source>
        <dbReference type="ARBA" id="ARBA00022741"/>
    </source>
</evidence>
<reference evidence="19" key="1">
    <citation type="submission" date="2019-01" db="EMBL/GenBank/DDBJ databases">
        <title>Viral metagenomics updated the prevalence of human papillomavirus types in anogenital warts.</title>
        <authorList>
            <person name="Xu H."/>
            <person name="Zhang W."/>
        </authorList>
    </citation>
    <scope>NUCLEOTIDE SEQUENCE</scope>
    <source>
        <strain evidence="19">HPV40-gw-4008</strain>
    </source>
</reference>
<comment type="similarity">
    <text evidence="15 16">Belongs to the papillomaviridae E1 protein family.</text>
</comment>
<evidence type="ECO:0000256" key="2">
    <source>
        <dbReference type="ARBA" id="ARBA00022518"/>
    </source>
</evidence>
<dbReference type="InterPro" id="IPR016393">
    <property type="entry name" value="Rep_E1_papillomaV"/>
</dbReference>
<evidence type="ECO:0000256" key="5">
    <source>
        <dbReference type="ARBA" id="ARBA00022705"/>
    </source>
</evidence>
<evidence type="ECO:0000256" key="12">
    <source>
        <dbReference type="ARBA" id="ARBA00034617"/>
    </source>
</evidence>
<feature type="modified residue" description="Phosphoserine; by host" evidence="15">
    <location>
        <position position="92"/>
    </location>
</feature>
<evidence type="ECO:0000256" key="8">
    <source>
        <dbReference type="ARBA" id="ARBA00022806"/>
    </source>
</evidence>
<feature type="domain" description="SF3 helicase" evidence="18">
    <location>
        <begin position="451"/>
        <end position="601"/>
    </location>
</feature>
<sequence>MADSPGTEDGGAGCSGWFVVEAVVDKQTGDAVSEDEDEEDIEDSGFDMIDFIDNSVVAEEHVELSNAQALLHVQQTCADAADLCELKRKYISPYVSPIQYSEPSIDGDLSPRLHAIRLGGGQKAKRRLFQRVEQRDSGYGYSEVETTERQVETEHGGPEDTVGGSGRVTTDEAEAVEVVEDGSHVIDHCSPRTQLIELFKCKDLNAKLYGKFKELFGVGFGDLVRQFKSDKSTCTDWVYAVFGVNPTIAEGFHTLLKRQALYLHTQWTSCKWGMVLLALCRYKVGKNRETVVRQLSKMLNVPENQILVQPPKLQSPPAALFWFRAGMGNGSEVSGTTPEWIAKQTMLEHSFADTQFSLTDMVQWAYDNGHTDECEIAYYYAQRADVDANAAAFLKSNNQAKYVRDCASMCKHYRLAEMRRMSMAEWIKHRGEKCDEGDWKPIVKLLRYQHIDIIVFLAALKKWLQGIPKKNCICIVGPPDTGKSCFGMSLMHFMQGTIISYVNSCSHFWLQSLADAKVAMLDDVTAACWGYMDTHMRNLLDGNPTSIDRKHKPLAVIKCPPLLLTSNINITQDSKYQYLQSRVQVFEFPNPFPFDSNGNAVYELNDANWNSFFKRLASSLELQTPEDEDGESSQAPRFVPGTVVRTV</sequence>
<feature type="short sequence motif" description="Nuclear localization signal" evidence="15">
    <location>
        <begin position="87"/>
        <end position="89"/>
    </location>
</feature>
<dbReference type="SUPFAM" id="SSF52540">
    <property type="entry name" value="P-loop containing nucleoside triphosphate hydrolases"/>
    <property type="match status" value="1"/>
</dbReference>
<evidence type="ECO:0000256" key="15">
    <source>
        <dbReference type="HAMAP-Rule" id="MF_04000"/>
    </source>
</evidence>
<dbReference type="Pfam" id="PF00524">
    <property type="entry name" value="PPV_E1_N"/>
    <property type="match status" value="1"/>
</dbReference>
<dbReference type="HAMAP" id="MF_04000">
    <property type="entry name" value="PPV_E1"/>
    <property type="match status" value="1"/>
</dbReference>
<keyword evidence="2 15" id="KW-0244">Early protein</keyword>
<keyword evidence="15" id="KW-1017">Isopeptide bond</keyword>
<keyword evidence="11 15" id="KW-0413">Isomerase</keyword>
<feature type="binding site" evidence="15">
    <location>
        <begin position="477"/>
        <end position="484"/>
    </location>
    <ligand>
        <name>ATP</name>
        <dbReference type="ChEBI" id="CHEBI:30616"/>
    </ligand>
</feature>
<dbReference type="InterPro" id="IPR014015">
    <property type="entry name" value="Helicase_SF3_DNA-vir"/>
</dbReference>
<evidence type="ECO:0000256" key="1">
    <source>
        <dbReference type="ARBA" id="ARBA00004147"/>
    </source>
</evidence>
<evidence type="ECO:0000256" key="9">
    <source>
        <dbReference type="ARBA" id="ARBA00022840"/>
    </source>
</evidence>
<feature type="short sequence motif" description="Nuclear export signal" evidence="15">
    <location>
        <begin position="109"/>
        <end position="118"/>
    </location>
</feature>
<evidence type="ECO:0000256" key="13">
    <source>
        <dbReference type="ARBA" id="ARBA00048988"/>
    </source>
</evidence>
<evidence type="ECO:0000256" key="16">
    <source>
        <dbReference type="PIRNR" id="PIRNR003383"/>
    </source>
</evidence>
<dbReference type="PIRSF" id="PIRSF003383">
    <property type="entry name" value="Rep_E1_papillomaV"/>
    <property type="match status" value="1"/>
</dbReference>
<dbReference type="PROSITE" id="PS51206">
    <property type="entry name" value="SF3_HELICASE_1"/>
    <property type="match status" value="1"/>
</dbReference>
<dbReference type="GO" id="GO:0043138">
    <property type="term" value="F:3'-5' DNA helicase activity"/>
    <property type="evidence" value="ECO:0007669"/>
    <property type="project" value="UniProtKB-UniRule"/>
</dbReference>
<evidence type="ECO:0000256" key="7">
    <source>
        <dbReference type="ARBA" id="ARBA00022801"/>
    </source>
</evidence>
<dbReference type="GO" id="GO:0003677">
    <property type="term" value="F:DNA binding"/>
    <property type="evidence" value="ECO:0007669"/>
    <property type="project" value="UniProtKB-UniRule"/>
</dbReference>
<organism evidence="19">
    <name type="scientific">Human papillomavirus 40</name>
    <dbReference type="NCBI Taxonomy" id="10615"/>
    <lineage>
        <taxon>Viruses</taxon>
        <taxon>Monodnaviria</taxon>
        <taxon>Shotokuvirae</taxon>
        <taxon>Cossaviricota</taxon>
        <taxon>Papovaviricetes</taxon>
        <taxon>Zurhausenvirales</taxon>
        <taxon>Papillomaviridae</taxon>
        <taxon>Firstpapillomavirinae</taxon>
        <taxon>Alphapapillomavirus</taxon>
        <taxon>Alphapapillomavirus 8</taxon>
    </lineage>
</organism>
<dbReference type="InterPro" id="IPR046832">
    <property type="entry name" value="PPV_E1_DBD"/>
</dbReference>
<feature type="region of interest" description="Disordered" evidence="17">
    <location>
        <begin position="139"/>
        <end position="167"/>
    </location>
</feature>
<comment type="catalytic activity">
    <reaction evidence="13 15 16">
        <text>ATP + H2O = ADP + phosphate + H(+)</text>
        <dbReference type="Rhea" id="RHEA:13065"/>
        <dbReference type="ChEBI" id="CHEBI:15377"/>
        <dbReference type="ChEBI" id="CHEBI:15378"/>
        <dbReference type="ChEBI" id="CHEBI:30616"/>
        <dbReference type="ChEBI" id="CHEBI:43474"/>
        <dbReference type="ChEBI" id="CHEBI:456216"/>
        <dbReference type="EC" id="5.6.2.4"/>
    </reaction>
</comment>
<name>A0A5B9GHR8_HPV40</name>
<protein>
    <recommendedName>
        <fullName evidence="15 16">Replication protein E1</fullName>
        <ecNumber evidence="15 16">5.6.2.4</ecNumber>
    </recommendedName>
    <alternativeName>
        <fullName evidence="15">ATP-dependent helicase E1</fullName>
    </alternativeName>
    <alternativeName>
        <fullName evidence="15">DNA 3'-5' helicase E1</fullName>
    </alternativeName>
</protein>
<dbReference type="GO" id="GO:0006260">
    <property type="term" value="P:DNA replication"/>
    <property type="evidence" value="ECO:0007669"/>
    <property type="project" value="UniProtKB-UniRule"/>
</dbReference>
<organismHost>
    <name type="scientific">Homo sapiens</name>
    <name type="common">Human</name>
    <dbReference type="NCBI Taxonomy" id="9606"/>
</organismHost>
<dbReference type="InterPro" id="IPR046935">
    <property type="entry name" value="PPV_E1_DBD_sf"/>
</dbReference>
<keyword evidence="9 15" id="KW-0067">ATP-binding</keyword>
<comment type="PTM">
    <text evidence="15">Phosphorylated.</text>
</comment>
<keyword evidence="5 15" id="KW-0235">DNA replication</keyword>
<evidence type="ECO:0000256" key="11">
    <source>
        <dbReference type="ARBA" id="ARBA00023235"/>
    </source>
</evidence>